<reference evidence="2 3" key="1">
    <citation type="submission" date="2019-05" db="EMBL/GenBank/DDBJ databases">
        <title>Another draft genome of Portunus trituberculatus and its Hox gene families provides insights of decapod evolution.</title>
        <authorList>
            <person name="Jeong J.-H."/>
            <person name="Song I."/>
            <person name="Kim S."/>
            <person name="Choi T."/>
            <person name="Kim D."/>
            <person name="Ryu S."/>
            <person name="Kim W."/>
        </authorList>
    </citation>
    <scope>NUCLEOTIDE SEQUENCE [LARGE SCALE GENOMIC DNA]</scope>
    <source>
        <tissue evidence="2">Muscle</tissue>
    </source>
</reference>
<accession>A0A5B7FNU2</accession>
<evidence type="ECO:0000313" key="2">
    <source>
        <dbReference type="EMBL" id="MPC46929.1"/>
    </source>
</evidence>
<name>A0A5B7FNU2_PORTR</name>
<sequence>MEGKMFMLDSSSCSPSSSSCSSSSSSSSSSTSTSPSFSNLFVAESSRAQVQCSPGCDLINTPTLCHVESADLEPGTCSHISHLAFLPGKQIPVTAFDASGRH</sequence>
<feature type="region of interest" description="Disordered" evidence="1">
    <location>
        <begin position="1"/>
        <end position="37"/>
    </location>
</feature>
<evidence type="ECO:0000256" key="1">
    <source>
        <dbReference type="SAM" id="MobiDB-lite"/>
    </source>
</evidence>
<dbReference type="PROSITE" id="PS51257">
    <property type="entry name" value="PROKAR_LIPOPROTEIN"/>
    <property type="match status" value="1"/>
</dbReference>
<comment type="caution">
    <text evidence="2">The sequence shown here is derived from an EMBL/GenBank/DDBJ whole genome shotgun (WGS) entry which is preliminary data.</text>
</comment>
<evidence type="ECO:0000313" key="3">
    <source>
        <dbReference type="Proteomes" id="UP000324222"/>
    </source>
</evidence>
<keyword evidence="3" id="KW-1185">Reference proteome</keyword>
<dbReference type="EMBL" id="VSRR010007456">
    <property type="protein sequence ID" value="MPC46929.1"/>
    <property type="molecule type" value="Genomic_DNA"/>
</dbReference>
<feature type="compositionally biased region" description="Low complexity" evidence="1">
    <location>
        <begin position="10"/>
        <end position="36"/>
    </location>
</feature>
<organism evidence="2 3">
    <name type="scientific">Portunus trituberculatus</name>
    <name type="common">Swimming crab</name>
    <name type="synonym">Neptunus trituberculatus</name>
    <dbReference type="NCBI Taxonomy" id="210409"/>
    <lineage>
        <taxon>Eukaryota</taxon>
        <taxon>Metazoa</taxon>
        <taxon>Ecdysozoa</taxon>
        <taxon>Arthropoda</taxon>
        <taxon>Crustacea</taxon>
        <taxon>Multicrustacea</taxon>
        <taxon>Malacostraca</taxon>
        <taxon>Eumalacostraca</taxon>
        <taxon>Eucarida</taxon>
        <taxon>Decapoda</taxon>
        <taxon>Pleocyemata</taxon>
        <taxon>Brachyura</taxon>
        <taxon>Eubrachyura</taxon>
        <taxon>Portunoidea</taxon>
        <taxon>Portunidae</taxon>
        <taxon>Portuninae</taxon>
        <taxon>Portunus</taxon>
    </lineage>
</organism>
<protein>
    <submittedName>
        <fullName evidence="2">Uncharacterized protein</fullName>
    </submittedName>
</protein>
<proteinExistence type="predicted"/>
<dbReference type="Proteomes" id="UP000324222">
    <property type="component" value="Unassembled WGS sequence"/>
</dbReference>
<gene>
    <name evidence="2" type="ORF">E2C01_040659</name>
</gene>
<dbReference type="AlphaFoldDB" id="A0A5B7FNU2"/>